<gene>
    <name evidence="1" type="ORF">EK21DRAFT_111270</name>
</gene>
<dbReference type="PANTHER" id="PTHR42085:SF1">
    <property type="entry name" value="F-BOX DOMAIN-CONTAINING PROTEIN"/>
    <property type="match status" value="1"/>
</dbReference>
<evidence type="ECO:0000313" key="2">
    <source>
        <dbReference type="Proteomes" id="UP000799777"/>
    </source>
</evidence>
<dbReference type="Proteomes" id="UP000799777">
    <property type="component" value="Unassembled WGS sequence"/>
</dbReference>
<dbReference type="PANTHER" id="PTHR42085">
    <property type="entry name" value="F-BOX DOMAIN-CONTAINING PROTEIN"/>
    <property type="match status" value="1"/>
</dbReference>
<proteinExistence type="predicted"/>
<dbReference type="OrthoDB" id="4790878at2759"/>
<organism evidence="1 2">
    <name type="scientific">Setomelanomma holmii</name>
    <dbReference type="NCBI Taxonomy" id="210430"/>
    <lineage>
        <taxon>Eukaryota</taxon>
        <taxon>Fungi</taxon>
        <taxon>Dikarya</taxon>
        <taxon>Ascomycota</taxon>
        <taxon>Pezizomycotina</taxon>
        <taxon>Dothideomycetes</taxon>
        <taxon>Pleosporomycetidae</taxon>
        <taxon>Pleosporales</taxon>
        <taxon>Pleosporineae</taxon>
        <taxon>Phaeosphaeriaceae</taxon>
        <taxon>Setomelanomma</taxon>
    </lineage>
</organism>
<dbReference type="AlphaFoldDB" id="A0A9P4HAD8"/>
<accession>A0A9P4HAD8</accession>
<comment type="caution">
    <text evidence="1">The sequence shown here is derived from an EMBL/GenBank/DDBJ whole genome shotgun (WGS) entry which is preliminary data.</text>
</comment>
<keyword evidence="2" id="KW-1185">Reference proteome</keyword>
<name>A0A9P4HAD8_9PLEO</name>
<evidence type="ECO:0000313" key="1">
    <source>
        <dbReference type="EMBL" id="KAF2031028.1"/>
    </source>
</evidence>
<sequence length="144" mass="16123">MALNIKTSTSPSIEPFTPPAGGRCLILALPRELRDHVYEYALTDDYCLTAAMVAVDVFELQGSSSSLSPYRDFNQLQYVSRQIRSEIRGLTLKLNDLHFRGTQFPAIVGTDIAESFLAQCSASTKAMLSKLIIYYGDFFRGNQW</sequence>
<dbReference type="EMBL" id="ML978184">
    <property type="protein sequence ID" value="KAF2031028.1"/>
    <property type="molecule type" value="Genomic_DNA"/>
</dbReference>
<protein>
    <submittedName>
        <fullName evidence="1">Uncharacterized protein</fullName>
    </submittedName>
</protein>
<dbReference type="InterPro" id="IPR038883">
    <property type="entry name" value="AN11006-like"/>
</dbReference>
<reference evidence="1" key="1">
    <citation type="journal article" date="2020" name="Stud. Mycol.">
        <title>101 Dothideomycetes genomes: a test case for predicting lifestyles and emergence of pathogens.</title>
        <authorList>
            <person name="Haridas S."/>
            <person name="Albert R."/>
            <person name="Binder M."/>
            <person name="Bloem J."/>
            <person name="Labutti K."/>
            <person name="Salamov A."/>
            <person name="Andreopoulos B."/>
            <person name="Baker S."/>
            <person name="Barry K."/>
            <person name="Bills G."/>
            <person name="Bluhm B."/>
            <person name="Cannon C."/>
            <person name="Castanera R."/>
            <person name="Culley D."/>
            <person name="Daum C."/>
            <person name="Ezra D."/>
            <person name="Gonzalez J."/>
            <person name="Henrissat B."/>
            <person name="Kuo A."/>
            <person name="Liang C."/>
            <person name="Lipzen A."/>
            <person name="Lutzoni F."/>
            <person name="Magnuson J."/>
            <person name="Mondo S."/>
            <person name="Nolan M."/>
            <person name="Ohm R."/>
            <person name="Pangilinan J."/>
            <person name="Park H.-J."/>
            <person name="Ramirez L."/>
            <person name="Alfaro M."/>
            <person name="Sun H."/>
            <person name="Tritt A."/>
            <person name="Yoshinaga Y."/>
            <person name="Zwiers L.-H."/>
            <person name="Turgeon B."/>
            <person name="Goodwin S."/>
            <person name="Spatafora J."/>
            <person name="Crous P."/>
            <person name="Grigoriev I."/>
        </authorList>
    </citation>
    <scope>NUCLEOTIDE SEQUENCE</scope>
    <source>
        <strain evidence="1">CBS 110217</strain>
    </source>
</reference>